<comment type="similarity">
    <text evidence="1">Belongs to the 4-toluene sulfonate uptake permease (TSUP) (TC 2.A.102) family.</text>
</comment>
<dbReference type="PANTHER" id="PTHR14255">
    <property type="entry name" value="CEREBLON"/>
    <property type="match status" value="1"/>
</dbReference>
<keyword evidence="2" id="KW-1133">Transmembrane helix</keyword>
<name>A0A0V0H300_SOLCH</name>
<dbReference type="GO" id="GO:0016567">
    <property type="term" value="P:protein ubiquitination"/>
    <property type="evidence" value="ECO:0007669"/>
    <property type="project" value="TreeGrafter"/>
</dbReference>
<evidence type="ECO:0000313" key="3">
    <source>
        <dbReference type="EMBL" id="JAP14764.1"/>
    </source>
</evidence>
<sequence>MMIFSSSMSVIQYYLLGHFPVPYALYFVAVTTVAALEGRHVVDEIIRTVNRASVIIFILAFTIFVSALSLGGVGIADTIRKIKEGQHMGFDNICAYNPV</sequence>
<keyword evidence="2" id="KW-0812">Transmembrane</keyword>
<protein>
    <submittedName>
        <fullName evidence="3">Putative ovule protein</fullName>
    </submittedName>
</protein>
<dbReference type="PANTHER" id="PTHR14255:SF58">
    <property type="entry name" value="SULFITE EXPORTER TAUE_SAFE FAMILY PROTEIN"/>
    <property type="match status" value="1"/>
</dbReference>
<keyword evidence="2" id="KW-0472">Membrane</keyword>
<dbReference type="GO" id="GO:0031464">
    <property type="term" value="C:Cul4A-RING E3 ubiquitin ligase complex"/>
    <property type="evidence" value="ECO:0007669"/>
    <property type="project" value="TreeGrafter"/>
</dbReference>
<dbReference type="EMBL" id="GEDG01026115">
    <property type="protein sequence ID" value="JAP14764.1"/>
    <property type="molecule type" value="Transcribed_RNA"/>
</dbReference>
<feature type="transmembrane region" description="Helical" evidence="2">
    <location>
        <begin position="54"/>
        <end position="76"/>
    </location>
</feature>
<evidence type="ECO:0000256" key="1">
    <source>
        <dbReference type="ARBA" id="ARBA00009142"/>
    </source>
</evidence>
<evidence type="ECO:0000256" key="2">
    <source>
        <dbReference type="SAM" id="Phobius"/>
    </source>
</evidence>
<reference evidence="3" key="1">
    <citation type="submission" date="2015-12" db="EMBL/GenBank/DDBJ databases">
        <title>Gene expression during late stages of embryo sac development: a critical building block for successful pollen-pistil interactions.</title>
        <authorList>
            <person name="Liu Y."/>
            <person name="Joly V."/>
            <person name="Sabar M."/>
            <person name="Matton D.P."/>
        </authorList>
    </citation>
    <scope>NUCLEOTIDE SEQUENCE</scope>
</reference>
<accession>A0A0V0H300</accession>
<proteinExistence type="inferred from homology"/>
<organism evidence="3">
    <name type="scientific">Solanum chacoense</name>
    <name type="common">Chaco potato</name>
    <dbReference type="NCBI Taxonomy" id="4108"/>
    <lineage>
        <taxon>Eukaryota</taxon>
        <taxon>Viridiplantae</taxon>
        <taxon>Streptophyta</taxon>
        <taxon>Embryophyta</taxon>
        <taxon>Tracheophyta</taxon>
        <taxon>Spermatophyta</taxon>
        <taxon>Magnoliopsida</taxon>
        <taxon>eudicotyledons</taxon>
        <taxon>Gunneridae</taxon>
        <taxon>Pentapetalae</taxon>
        <taxon>asterids</taxon>
        <taxon>lamiids</taxon>
        <taxon>Solanales</taxon>
        <taxon>Solanaceae</taxon>
        <taxon>Solanoideae</taxon>
        <taxon>Solaneae</taxon>
        <taxon>Solanum</taxon>
    </lineage>
</organism>
<feature type="transmembrane region" description="Helical" evidence="2">
    <location>
        <begin position="12"/>
        <end position="34"/>
    </location>
</feature>
<dbReference type="AlphaFoldDB" id="A0A0V0H300"/>